<comment type="caution">
    <text evidence="2">The sequence shown here is derived from an EMBL/GenBank/DDBJ whole genome shotgun (WGS) entry which is preliminary data.</text>
</comment>
<gene>
    <name evidence="2" type="ORF">GN138_12760</name>
</gene>
<evidence type="ECO:0000313" key="2">
    <source>
        <dbReference type="EMBL" id="MUU79319.1"/>
    </source>
</evidence>
<organism evidence="2 3">
    <name type="scientific">Winogradskyella endarachnes</name>
    <dbReference type="NCBI Taxonomy" id="2681965"/>
    <lineage>
        <taxon>Bacteria</taxon>
        <taxon>Pseudomonadati</taxon>
        <taxon>Bacteroidota</taxon>
        <taxon>Flavobacteriia</taxon>
        <taxon>Flavobacteriales</taxon>
        <taxon>Flavobacteriaceae</taxon>
        <taxon>Winogradskyella</taxon>
    </lineage>
</organism>
<keyword evidence="3" id="KW-1185">Reference proteome</keyword>
<reference evidence="2 3" key="1">
    <citation type="submission" date="2019-12" db="EMBL/GenBank/DDBJ databases">
        <authorList>
            <person name="Li J."/>
        </authorList>
    </citation>
    <scope>NUCLEOTIDE SEQUENCE [LARGE SCALE GENOMIC DNA]</scope>
    <source>
        <strain evidence="2 3">HL2-2</strain>
    </source>
</reference>
<dbReference type="EMBL" id="WOWS01000005">
    <property type="protein sequence ID" value="MUU79319.1"/>
    <property type="molecule type" value="Genomic_DNA"/>
</dbReference>
<dbReference type="Pfam" id="PF14343">
    <property type="entry name" value="PrcB_C"/>
    <property type="match status" value="1"/>
</dbReference>
<dbReference type="RefSeq" id="WP_157364392.1">
    <property type="nucleotide sequence ID" value="NZ_WOWS01000005.1"/>
</dbReference>
<accession>A0A6L6UBG5</accession>
<dbReference type="PROSITE" id="PS51257">
    <property type="entry name" value="PROKAR_LIPOPROTEIN"/>
    <property type="match status" value="1"/>
</dbReference>
<protein>
    <recommendedName>
        <fullName evidence="1">PrcB C-terminal domain-containing protein</fullName>
    </recommendedName>
</protein>
<proteinExistence type="predicted"/>
<dbReference type="Proteomes" id="UP000478208">
    <property type="component" value="Unassembled WGS sequence"/>
</dbReference>
<dbReference type="InterPro" id="IPR025748">
    <property type="entry name" value="PrcB_C_dom"/>
</dbReference>
<evidence type="ECO:0000259" key="1">
    <source>
        <dbReference type="Pfam" id="PF14343"/>
    </source>
</evidence>
<name>A0A6L6UBG5_9FLAO</name>
<dbReference type="AlphaFoldDB" id="A0A6L6UBG5"/>
<feature type="domain" description="PrcB C-terminal" evidence="1">
    <location>
        <begin position="90"/>
        <end position="143"/>
    </location>
</feature>
<evidence type="ECO:0000313" key="3">
    <source>
        <dbReference type="Proteomes" id="UP000478208"/>
    </source>
</evidence>
<sequence length="153" mass="16784">MKIKTLILLSLIFVFGCKCNKTSTDMASKSVETVLIAKGNLYGSGAEGIEKQNLVITNEKDWNALINQMDTINKVSQSFTETKIDFSKYTVIAVFLNVKGSGGHSIDLDVSTTSEQKIVTVKHKGPKGNATSVMTQPYYIAKLVKSNLPIMFQ</sequence>